<keyword evidence="3" id="KW-0496">Mitochondrion</keyword>
<organism evidence="5 6">
    <name type="scientific">Habropoda laboriosa</name>
    <dbReference type="NCBI Taxonomy" id="597456"/>
    <lineage>
        <taxon>Eukaryota</taxon>
        <taxon>Metazoa</taxon>
        <taxon>Ecdysozoa</taxon>
        <taxon>Arthropoda</taxon>
        <taxon>Hexapoda</taxon>
        <taxon>Insecta</taxon>
        <taxon>Pterygota</taxon>
        <taxon>Neoptera</taxon>
        <taxon>Endopterygota</taxon>
        <taxon>Hymenoptera</taxon>
        <taxon>Apocrita</taxon>
        <taxon>Aculeata</taxon>
        <taxon>Apoidea</taxon>
        <taxon>Anthophila</taxon>
        <taxon>Apidae</taxon>
        <taxon>Habropoda</taxon>
    </lineage>
</organism>
<dbReference type="EMBL" id="KQ414924">
    <property type="protein sequence ID" value="KOC59397.1"/>
    <property type="molecule type" value="Genomic_DNA"/>
</dbReference>
<dbReference type="PANTHER" id="PTHR22977:SF5">
    <property type="entry name" value="COX ASSEMBLY MITOCHONDRIAL PROTEIN HOMOLOG"/>
    <property type="match status" value="1"/>
</dbReference>
<feature type="region of interest" description="Disordered" evidence="4">
    <location>
        <begin position="1"/>
        <end position="28"/>
    </location>
</feature>
<keyword evidence="6" id="KW-1185">Reference proteome</keyword>
<dbReference type="Proteomes" id="UP000053825">
    <property type="component" value="Unassembled WGS sequence"/>
</dbReference>
<accession>A0A0L7QLA0</accession>
<sequence>MKDIPSSNISYKSFGGGPHNLGNPDDKSLRKVEKEILIPQKMRDRAKEEKCVEEVKNFTECCKDSSIVMPFKCRNQNTALKDCLALWYNDPKFKEECTLDYLEERSEYRRTGIPKRSKAARMASS</sequence>
<dbReference type="OrthoDB" id="6224010at2759"/>
<evidence type="ECO:0000256" key="2">
    <source>
        <dbReference type="ARBA" id="ARBA00023157"/>
    </source>
</evidence>
<keyword evidence="2" id="KW-1015">Disulfide bond</keyword>
<dbReference type="STRING" id="597456.A0A0L7QLA0"/>
<evidence type="ECO:0000256" key="3">
    <source>
        <dbReference type="RuleBase" id="RU364104"/>
    </source>
</evidence>
<reference evidence="5 6" key="1">
    <citation type="submission" date="2015-07" db="EMBL/GenBank/DDBJ databases">
        <title>The genome of Habropoda laboriosa.</title>
        <authorList>
            <person name="Pan H."/>
            <person name="Kapheim K."/>
        </authorList>
    </citation>
    <scope>NUCLEOTIDE SEQUENCE [LARGE SCALE GENOMIC DNA]</scope>
    <source>
        <strain evidence="5">0110345459</strain>
    </source>
</reference>
<comment type="subcellular location">
    <subcellularLocation>
        <location evidence="3">Mitochondrion</location>
    </subcellularLocation>
</comment>
<gene>
    <name evidence="5" type="ORF">WH47_11026</name>
</gene>
<evidence type="ECO:0000256" key="4">
    <source>
        <dbReference type="SAM" id="MobiDB-lite"/>
    </source>
</evidence>
<dbReference type="Pfam" id="PF08583">
    <property type="entry name" value="Cmc1"/>
    <property type="match status" value="1"/>
</dbReference>
<dbReference type="PROSITE" id="PS51808">
    <property type="entry name" value="CHCH"/>
    <property type="match status" value="1"/>
</dbReference>
<dbReference type="PANTHER" id="PTHR22977">
    <property type="entry name" value="COX ASSEMBLY MITOCHONDRIAL PROTEIN"/>
    <property type="match status" value="1"/>
</dbReference>
<dbReference type="GO" id="GO:0005739">
    <property type="term" value="C:mitochondrion"/>
    <property type="evidence" value="ECO:0007669"/>
    <property type="project" value="UniProtKB-SubCell"/>
</dbReference>
<dbReference type="AlphaFoldDB" id="A0A0L7QLA0"/>
<feature type="compositionally biased region" description="Polar residues" evidence="4">
    <location>
        <begin position="1"/>
        <end position="11"/>
    </location>
</feature>
<dbReference type="InterPro" id="IPR013892">
    <property type="entry name" value="Cyt_c_biogenesis_Cmc1-like"/>
</dbReference>
<proteinExistence type="inferred from homology"/>
<name>A0A0L7QLA0_9HYME</name>
<comment type="similarity">
    <text evidence="1 3">Belongs to the CMC family.</text>
</comment>
<evidence type="ECO:0000256" key="1">
    <source>
        <dbReference type="ARBA" id="ARBA00007347"/>
    </source>
</evidence>
<evidence type="ECO:0000313" key="5">
    <source>
        <dbReference type="EMBL" id="KOC59397.1"/>
    </source>
</evidence>
<protein>
    <recommendedName>
        <fullName evidence="3">COX assembly mitochondrial protein</fullName>
    </recommendedName>
</protein>
<evidence type="ECO:0000313" key="6">
    <source>
        <dbReference type="Proteomes" id="UP000053825"/>
    </source>
</evidence>